<feature type="compositionally biased region" description="Basic and acidic residues" evidence="6">
    <location>
        <begin position="225"/>
        <end position="240"/>
    </location>
</feature>
<feature type="compositionally biased region" description="Low complexity" evidence="6">
    <location>
        <begin position="498"/>
        <end position="512"/>
    </location>
</feature>
<dbReference type="InterPro" id="IPR036388">
    <property type="entry name" value="WH-like_DNA-bd_sf"/>
</dbReference>
<feature type="compositionally biased region" description="Low complexity" evidence="6">
    <location>
        <begin position="920"/>
        <end position="936"/>
    </location>
</feature>
<feature type="region of interest" description="Disordered" evidence="6">
    <location>
        <begin position="447"/>
        <end position="477"/>
    </location>
</feature>
<feature type="compositionally biased region" description="Polar residues" evidence="6">
    <location>
        <begin position="857"/>
        <end position="866"/>
    </location>
</feature>
<gene>
    <name evidence="8" type="ORF">PAUS00366_LOCUS19331</name>
    <name evidence="9" type="ORF">PAUS00366_LOCUS19332</name>
</gene>
<evidence type="ECO:0000313" key="9">
    <source>
        <dbReference type="EMBL" id="CAE0726575.1"/>
    </source>
</evidence>
<dbReference type="Gene3D" id="1.10.10.10">
    <property type="entry name" value="Winged helix-like DNA-binding domain superfamily/Winged helix DNA-binding domain"/>
    <property type="match status" value="1"/>
</dbReference>
<feature type="compositionally biased region" description="Low complexity" evidence="6">
    <location>
        <begin position="59"/>
        <end position="75"/>
    </location>
</feature>
<keyword evidence="5" id="KW-0175">Coiled coil</keyword>
<dbReference type="Pfam" id="PF00447">
    <property type="entry name" value="HSF_DNA-bind"/>
    <property type="match status" value="1"/>
</dbReference>
<name>A0A6V0CA95_9STRA</name>
<dbReference type="SUPFAM" id="SSF46785">
    <property type="entry name" value="Winged helix' DNA-binding domain"/>
    <property type="match status" value="1"/>
</dbReference>
<feature type="region of interest" description="Disordered" evidence="6">
    <location>
        <begin position="180"/>
        <end position="202"/>
    </location>
</feature>
<feature type="region of interest" description="Disordered" evidence="6">
    <location>
        <begin position="658"/>
        <end position="692"/>
    </location>
</feature>
<feature type="coiled-coil region" evidence="5">
    <location>
        <begin position="532"/>
        <end position="592"/>
    </location>
</feature>
<feature type="compositionally biased region" description="Low complexity" evidence="6">
    <location>
        <begin position="678"/>
        <end position="691"/>
    </location>
</feature>
<feature type="region of interest" description="Disordered" evidence="6">
    <location>
        <begin position="904"/>
        <end position="936"/>
    </location>
</feature>
<evidence type="ECO:0000256" key="6">
    <source>
        <dbReference type="SAM" id="MobiDB-lite"/>
    </source>
</evidence>
<feature type="region of interest" description="Disordered" evidence="6">
    <location>
        <begin position="842"/>
        <end position="866"/>
    </location>
</feature>
<dbReference type="SMART" id="SM00415">
    <property type="entry name" value="HSF"/>
    <property type="match status" value="1"/>
</dbReference>
<dbReference type="InterPro" id="IPR036390">
    <property type="entry name" value="WH_DNA-bd_sf"/>
</dbReference>
<feature type="compositionally biased region" description="Polar residues" evidence="6">
    <location>
        <begin position="383"/>
        <end position="396"/>
    </location>
</feature>
<feature type="domain" description="HSF-type DNA-binding" evidence="7">
    <location>
        <begin position="119"/>
        <end position="226"/>
    </location>
</feature>
<reference evidence="9" key="1">
    <citation type="submission" date="2021-01" db="EMBL/GenBank/DDBJ databases">
        <authorList>
            <person name="Corre E."/>
            <person name="Pelletier E."/>
            <person name="Niang G."/>
            <person name="Scheremetjew M."/>
            <person name="Finn R."/>
            <person name="Kale V."/>
            <person name="Holt S."/>
            <person name="Cochrane G."/>
            <person name="Meng A."/>
            <person name="Brown T."/>
            <person name="Cohen L."/>
        </authorList>
    </citation>
    <scope>NUCLEOTIDE SEQUENCE</scope>
    <source>
        <strain evidence="9">10249 10 AB</strain>
    </source>
</reference>
<sequence length="1169" mass="125934">MSLYTIADNAQRTNTPSMYSNGDTEMVDASAAAARAVKAQAHSQHYPPSRILSSVAVAPSQRQTPQSSSSSSMPQGHAQESPTDRHRQAAQHQHQSDPTPSTVANAHFGHSLYFIEHLFPSKLWRILDDAERCGYDHIISWVDNGMAFQIHDRESVIPILEKYFNMSKYKSFLRQLQAYDFRRAPPNPKDDPNRDTKPKRDCYRGKWSHKLFRQDKMNLCNKMTRDGKTKQQDKDKDQRQQLRQQQQERSSSISSSSSISVSSSSTSSSGSTAAKASNAPLASKPVPVPGTSSPVFSSAANPRSQAAAAAAVATAAITKQQQQEQFERSMLQNQLLHYQHEQQQHLSSSGGPPPAPFHDPRYPQQQLQQQLQQYHQQLAHAPTASSKANTNPNTYNGFPPSSAVMAWVNMQAQQEEDERHRQQLTMHLNQLKEQQLIASILAARAATGDNGPAQTSGAAEGTHKVTSPTLSSAPPLTPSVPAMLVGAKCNETKKETASAESSTTTASAASSTPGSPELPPVNDAVSAAANELRQAELALIERRKRLIEAQKQAQQEAEAQAKARAYATKTRAEEAKLKVKEVEAAKRRLAECAAVILNHHHLGAAPPPTASALVKIPATVSSVEGGAGSPSGLNENANLPTTSLLEDLDNAFRSTASASAASSLTSVSRTMPNEKTHSSNNAIADSNANTSNDHKLTEEELLAGRIPIDHHIHTGNSSTSSSQKASEQEMLLARFNAREQIRFRGQQHQQQLTSTEQQQQLQQRLLLHFALAEREREERERAVLSSGRHSGSADVSISSEAVQDAIRNAALGLVTGHKNHAKNNNISISDCHSPHDLRHGKVVPPPSHLRGVGIGTDGSNDSRNSSVMAVPAPVAPLNQAAPGLLSQEMMDVFAKTAAAAISKKKEKLDISPPATPPAPDGTTSTSTLVTAPTSPSYQHPIPAAADKTHVEKSSIISRSSSSIMKANDTKMSESDFGAAAVTAAAAAIKDSARISFNSATSESMSTETTNTNTTIAAKKQKISPSDELEAARALMRIPGSVCHQSKGETAIRGHWELVRPEELRADGPLSKHFPRAVTRLADLSSYDSYRRLALNMSPPQGVRIPDSWNPNKEPMYMVARLANNNPSTQVLPPRANNNTNGDAAVAVGANAHNGSTTGVSGMAPPKRFL</sequence>
<comment type="similarity">
    <text evidence="4">Belongs to the HSF family.</text>
</comment>
<evidence type="ECO:0000259" key="7">
    <source>
        <dbReference type="SMART" id="SM00415"/>
    </source>
</evidence>
<evidence type="ECO:0000256" key="2">
    <source>
        <dbReference type="ARBA" id="ARBA00023125"/>
    </source>
</evidence>
<evidence type="ECO:0000256" key="4">
    <source>
        <dbReference type="RuleBase" id="RU004020"/>
    </source>
</evidence>
<dbReference type="GO" id="GO:0005634">
    <property type="term" value="C:nucleus"/>
    <property type="evidence" value="ECO:0007669"/>
    <property type="project" value="UniProtKB-SubCell"/>
</dbReference>
<accession>A0A6V0CA95</accession>
<feature type="region of interest" description="Disordered" evidence="6">
    <location>
        <begin position="339"/>
        <end position="398"/>
    </location>
</feature>
<dbReference type="GO" id="GO:0003700">
    <property type="term" value="F:DNA-binding transcription factor activity"/>
    <property type="evidence" value="ECO:0007669"/>
    <property type="project" value="InterPro"/>
</dbReference>
<evidence type="ECO:0000313" key="8">
    <source>
        <dbReference type="EMBL" id="CAE0726574.1"/>
    </source>
</evidence>
<dbReference type="AlphaFoldDB" id="A0A6V0CA95"/>
<feature type="compositionally biased region" description="Low complexity" evidence="6">
    <location>
        <begin position="241"/>
        <end position="272"/>
    </location>
</feature>
<dbReference type="GO" id="GO:0043565">
    <property type="term" value="F:sequence-specific DNA binding"/>
    <property type="evidence" value="ECO:0007669"/>
    <property type="project" value="InterPro"/>
</dbReference>
<evidence type="ECO:0000256" key="1">
    <source>
        <dbReference type="ARBA" id="ARBA00004123"/>
    </source>
</evidence>
<feature type="region of interest" description="Disordered" evidence="6">
    <location>
        <begin position="1"/>
        <end position="23"/>
    </location>
</feature>
<dbReference type="EMBL" id="HBIX01028646">
    <property type="protein sequence ID" value="CAE0726575.1"/>
    <property type="molecule type" value="Transcribed_RNA"/>
</dbReference>
<feature type="region of interest" description="Disordered" evidence="6">
    <location>
        <begin position="225"/>
        <end position="286"/>
    </location>
</feature>
<evidence type="ECO:0000256" key="5">
    <source>
        <dbReference type="SAM" id="Coils"/>
    </source>
</evidence>
<feature type="compositionally biased region" description="Low complexity" evidence="6">
    <location>
        <begin position="465"/>
        <end position="477"/>
    </location>
</feature>
<keyword evidence="3" id="KW-0539">Nucleus</keyword>
<keyword evidence="2" id="KW-0238">DNA-binding</keyword>
<comment type="subcellular location">
    <subcellularLocation>
        <location evidence="1">Nucleus</location>
    </subcellularLocation>
</comment>
<protein>
    <recommendedName>
        <fullName evidence="7">HSF-type DNA-binding domain-containing protein</fullName>
    </recommendedName>
</protein>
<organism evidence="9">
    <name type="scientific">Pseudo-nitzschia australis</name>
    <dbReference type="NCBI Taxonomy" id="44445"/>
    <lineage>
        <taxon>Eukaryota</taxon>
        <taxon>Sar</taxon>
        <taxon>Stramenopiles</taxon>
        <taxon>Ochrophyta</taxon>
        <taxon>Bacillariophyta</taxon>
        <taxon>Bacillariophyceae</taxon>
        <taxon>Bacillariophycidae</taxon>
        <taxon>Bacillariales</taxon>
        <taxon>Bacillariaceae</taxon>
        <taxon>Pseudo-nitzschia</taxon>
    </lineage>
</organism>
<dbReference type="InterPro" id="IPR000232">
    <property type="entry name" value="HSF_DNA-bd"/>
</dbReference>
<feature type="compositionally biased region" description="Low complexity" evidence="6">
    <location>
        <begin position="362"/>
        <end position="382"/>
    </location>
</feature>
<dbReference type="EMBL" id="HBIX01028645">
    <property type="protein sequence ID" value="CAE0726574.1"/>
    <property type="molecule type" value="Transcribed_RNA"/>
</dbReference>
<feature type="compositionally biased region" description="Low complexity" evidence="6">
    <location>
        <begin position="658"/>
        <end position="668"/>
    </location>
</feature>
<feature type="compositionally biased region" description="Polar residues" evidence="6">
    <location>
        <begin position="8"/>
        <end position="23"/>
    </location>
</feature>
<proteinExistence type="inferred from homology"/>
<evidence type="ECO:0000256" key="3">
    <source>
        <dbReference type="ARBA" id="ARBA00023242"/>
    </source>
</evidence>
<feature type="region of interest" description="Disordered" evidence="6">
    <location>
        <begin position="56"/>
        <end position="103"/>
    </location>
</feature>
<feature type="region of interest" description="Disordered" evidence="6">
    <location>
        <begin position="491"/>
        <end position="522"/>
    </location>
</feature>